<dbReference type="EMBL" id="QFVR01000007">
    <property type="protein sequence ID" value="PWI25676.1"/>
    <property type="molecule type" value="Genomic_DNA"/>
</dbReference>
<evidence type="ECO:0000256" key="1">
    <source>
        <dbReference type="SAM" id="Phobius"/>
    </source>
</evidence>
<accession>A0A2U3AMC1</accession>
<gene>
    <name evidence="2" type="ORF">DEX24_07140</name>
</gene>
<protein>
    <submittedName>
        <fullName evidence="2">Uncharacterized protein</fullName>
    </submittedName>
</protein>
<keyword evidence="1" id="KW-0472">Membrane</keyword>
<sequence>MQATSNVEDVIWDRVLAINLSGVMRACRKVIPYFIENNGSIIINMASLVVVMDLLIRRSNWL</sequence>
<dbReference type="Pfam" id="PF00106">
    <property type="entry name" value="adh_short"/>
    <property type="match status" value="1"/>
</dbReference>
<dbReference type="OrthoDB" id="9803333at2"/>
<keyword evidence="1" id="KW-0812">Transmembrane</keyword>
<dbReference type="SUPFAM" id="SSF51735">
    <property type="entry name" value="NAD(P)-binding Rossmann-fold domains"/>
    <property type="match status" value="1"/>
</dbReference>
<dbReference type="AlphaFoldDB" id="A0A2U3AMC1"/>
<reference evidence="2 3" key="1">
    <citation type="submission" date="2018-05" db="EMBL/GenBank/DDBJ databases">
        <title>Kurthia sibirica genome sequence.</title>
        <authorList>
            <person name="Maclea K.S."/>
            <person name="Goen A.E."/>
        </authorList>
    </citation>
    <scope>NUCLEOTIDE SEQUENCE [LARGE SCALE GENOMIC DNA]</scope>
    <source>
        <strain evidence="2 3">ATCC 49154</strain>
    </source>
</reference>
<dbReference type="InterPro" id="IPR036291">
    <property type="entry name" value="NAD(P)-bd_dom_sf"/>
</dbReference>
<dbReference type="Proteomes" id="UP000245938">
    <property type="component" value="Unassembled WGS sequence"/>
</dbReference>
<comment type="caution">
    <text evidence="2">The sequence shown here is derived from an EMBL/GenBank/DDBJ whole genome shotgun (WGS) entry which is preliminary data.</text>
</comment>
<dbReference type="Gene3D" id="3.40.50.720">
    <property type="entry name" value="NAD(P)-binding Rossmann-like Domain"/>
    <property type="match status" value="1"/>
</dbReference>
<organism evidence="2 3">
    <name type="scientific">Kurthia sibirica</name>
    <dbReference type="NCBI Taxonomy" id="202750"/>
    <lineage>
        <taxon>Bacteria</taxon>
        <taxon>Bacillati</taxon>
        <taxon>Bacillota</taxon>
        <taxon>Bacilli</taxon>
        <taxon>Bacillales</taxon>
        <taxon>Caryophanaceae</taxon>
        <taxon>Kurthia</taxon>
    </lineage>
</organism>
<evidence type="ECO:0000313" key="3">
    <source>
        <dbReference type="Proteomes" id="UP000245938"/>
    </source>
</evidence>
<proteinExistence type="predicted"/>
<keyword evidence="3" id="KW-1185">Reference proteome</keyword>
<keyword evidence="1" id="KW-1133">Transmembrane helix</keyword>
<feature type="transmembrane region" description="Helical" evidence="1">
    <location>
        <begin position="39"/>
        <end position="56"/>
    </location>
</feature>
<dbReference type="InterPro" id="IPR002347">
    <property type="entry name" value="SDR_fam"/>
</dbReference>
<evidence type="ECO:0000313" key="2">
    <source>
        <dbReference type="EMBL" id="PWI25676.1"/>
    </source>
</evidence>
<name>A0A2U3AMC1_9BACL</name>